<dbReference type="GeneID" id="17258950"/>
<dbReference type="AlphaFoldDB" id="A0A0D3ING5"/>
<reference evidence="4" key="1">
    <citation type="journal article" date="2013" name="Nature">
        <title>Pan genome of the phytoplankton Emiliania underpins its global distribution.</title>
        <authorList>
            <person name="Read B.A."/>
            <person name="Kegel J."/>
            <person name="Klute M.J."/>
            <person name="Kuo A."/>
            <person name="Lefebvre S.C."/>
            <person name="Maumus F."/>
            <person name="Mayer C."/>
            <person name="Miller J."/>
            <person name="Monier A."/>
            <person name="Salamov A."/>
            <person name="Young J."/>
            <person name="Aguilar M."/>
            <person name="Claverie J.M."/>
            <person name="Frickenhaus S."/>
            <person name="Gonzalez K."/>
            <person name="Herman E.K."/>
            <person name="Lin Y.C."/>
            <person name="Napier J."/>
            <person name="Ogata H."/>
            <person name="Sarno A.F."/>
            <person name="Shmutz J."/>
            <person name="Schroeder D."/>
            <person name="de Vargas C."/>
            <person name="Verret F."/>
            <person name="von Dassow P."/>
            <person name="Valentin K."/>
            <person name="Van de Peer Y."/>
            <person name="Wheeler G."/>
            <person name="Dacks J.B."/>
            <person name="Delwiche C.F."/>
            <person name="Dyhrman S.T."/>
            <person name="Glockner G."/>
            <person name="John U."/>
            <person name="Richards T."/>
            <person name="Worden A.Z."/>
            <person name="Zhang X."/>
            <person name="Grigoriev I.V."/>
            <person name="Allen A.E."/>
            <person name="Bidle K."/>
            <person name="Borodovsky M."/>
            <person name="Bowler C."/>
            <person name="Brownlee C."/>
            <person name="Cock J.M."/>
            <person name="Elias M."/>
            <person name="Gladyshev V.N."/>
            <person name="Groth M."/>
            <person name="Guda C."/>
            <person name="Hadaegh A."/>
            <person name="Iglesias-Rodriguez M.D."/>
            <person name="Jenkins J."/>
            <person name="Jones B.M."/>
            <person name="Lawson T."/>
            <person name="Leese F."/>
            <person name="Lindquist E."/>
            <person name="Lobanov A."/>
            <person name="Lomsadze A."/>
            <person name="Malik S.B."/>
            <person name="Marsh M.E."/>
            <person name="Mackinder L."/>
            <person name="Mock T."/>
            <person name="Mueller-Roeber B."/>
            <person name="Pagarete A."/>
            <person name="Parker M."/>
            <person name="Probert I."/>
            <person name="Quesneville H."/>
            <person name="Raines C."/>
            <person name="Rensing S.A."/>
            <person name="Riano-Pachon D.M."/>
            <person name="Richier S."/>
            <person name="Rokitta S."/>
            <person name="Shiraiwa Y."/>
            <person name="Soanes D.M."/>
            <person name="van der Giezen M."/>
            <person name="Wahlund T.M."/>
            <person name="Williams B."/>
            <person name="Wilson W."/>
            <person name="Wolfe G."/>
            <person name="Wurch L.L."/>
        </authorList>
    </citation>
    <scope>NUCLEOTIDE SEQUENCE</scope>
</reference>
<dbReference type="InterPro" id="IPR012338">
    <property type="entry name" value="Beta-lactam/transpept-like"/>
</dbReference>
<keyword evidence="4" id="KW-1185">Reference proteome</keyword>
<dbReference type="EnsemblProtists" id="EOD12800">
    <property type="protein sequence ID" value="EOD12800"/>
    <property type="gene ID" value="EMIHUDRAFT_247232"/>
</dbReference>
<dbReference type="Pfam" id="PF00144">
    <property type="entry name" value="Beta-lactamase"/>
    <property type="match status" value="1"/>
</dbReference>
<dbReference type="RefSeq" id="XP_005765229.1">
    <property type="nucleotide sequence ID" value="XM_005765172.1"/>
</dbReference>
<feature type="signal peptide" evidence="1">
    <location>
        <begin position="1"/>
        <end position="15"/>
    </location>
</feature>
<protein>
    <recommendedName>
        <fullName evidence="2">Beta-lactamase-related domain-containing protein</fullName>
    </recommendedName>
</protein>
<dbReference type="OMA" id="YAIMEAD"/>
<dbReference type="HOGENOM" id="CLU_695284_0_0_1"/>
<dbReference type="eggNOG" id="ENOG502S9N6">
    <property type="taxonomic scope" value="Eukaryota"/>
</dbReference>
<dbReference type="SUPFAM" id="SSF56601">
    <property type="entry name" value="beta-lactamase/transpeptidase-like"/>
    <property type="match status" value="1"/>
</dbReference>
<evidence type="ECO:0000256" key="1">
    <source>
        <dbReference type="SAM" id="SignalP"/>
    </source>
</evidence>
<reference evidence="3" key="2">
    <citation type="submission" date="2024-10" db="UniProtKB">
        <authorList>
            <consortium name="EnsemblProtists"/>
        </authorList>
    </citation>
    <scope>IDENTIFICATION</scope>
</reference>
<feature type="chain" id="PRO_5044283010" description="Beta-lactamase-related domain-containing protein" evidence="1">
    <location>
        <begin position="16"/>
        <end position="397"/>
    </location>
</feature>
<name>A0A0D3ING5_EMIH1</name>
<dbReference type="PANTHER" id="PTHR43283">
    <property type="entry name" value="BETA-LACTAMASE-RELATED"/>
    <property type="match status" value="1"/>
</dbReference>
<evidence type="ECO:0000313" key="3">
    <source>
        <dbReference type="EnsemblProtists" id="EOD12800"/>
    </source>
</evidence>
<accession>A0A0D3ING5</accession>
<dbReference type="Gene3D" id="3.40.710.10">
    <property type="entry name" value="DD-peptidase/beta-lactamase superfamily"/>
    <property type="match status" value="1"/>
</dbReference>
<dbReference type="KEGG" id="ehx:EMIHUDRAFT_247232"/>
<dbReference type="InterPro" id="IPR001466">
    <property type="entry name" value="Beta-lactam-related"/>
</dbReference>
<keyword evidence="1" id="KW-0732">Signal</keyword>
<feature type="domain" description="Beta-lactamase-related" evidence="2">
    <location>
        <begin position="38"/>
        <end position="205"/>
    </location>
</feature>
<proteinExistence type="predicted"/>
<organism evidence="3 4">
    <name type="scientific">Emiliania huxleyi (strain CCMP1516)</name>
    <dbReference type="NCBI Taxonomy" id="280463"/>
    <lineage>
        <taxon>Eukaryota</taxon>
        <taxon>Haptista</taxon>
        <taxon>Haptophyta</taxon>
        <taxon>Prymnesiophyceae</taxon>
        <taxon>Isochrysidales</taxon>
        <taxon>Noelaerhabdaceae</taxon>
        <taxon>Emiliania</taxon>
    </lineage>
</organism>
<dbReference type="Proteomes" id="UP000013827">
    <property type="component" value="Unassembled WGS sequence"/>
</dbReference>
<evidence type="ECO:0000259" key="2">
    <source>
        <dbReference type="Pfam" id="PF00144"/>
    </source>
</evidence>
<sequence>MLAVFVIGALASADWAPVQHLMDRFAFLPKMAFTAGTTSGRAHTYTKGGFTMSTRNVMASASKFPAALAVAGAVQAKHLGFDTPAHAVFPWWRSDPADNRSAVTLRHLLTLTSGLVSDDFSSCGMPCLDLTPPPLGNATKYTPEECAREIYDRGPWRASPGEEWSYHSLHLQLAGAMAAKAAKMTVGELLDTFLLRKLQMNSSFWLWQKTNPHLAAMLAVLSEMEADAYTTYPALVAANNVKDLRLKFYGHYSMCLYFECVAQPWSQACERAAVHADPGAFGYWPLINREKNYYLQLVVSRHVALPQWALKLFHIRKSDVAALPAECVAPLRFSLTAPVEKALSLPGTPMPPPDLPLNLSVICAIAAHYHPLEAEVPAEAAVPEGEAALLGRLRSMF</sequence>
<dbReference type="PaxDb" id="2903-EOD12800"/>
<evidence type="ECO:0000313" key="4">
    <source>
        <dbReference type="Proteomes" id="UP000013827"/>
    </source>
</evidence>
<dbReference type="InterPro" id="IPR050789">
    <property type="entry name" value="Diverse_Enzym_Activities"/>
</dbReference>
<dbReference type="PANTHER" id="PTHR43283:SF7">
    <property type="entry name" value="BETA-LACTAMASE-RELATED DOMAIN-CONTAINING PROTEIN"/>
    <property type="match status" value="1"/>
</dbReference>